<protein>
    <submittedName>
        <fullName evidence="2">Uncharacterized protein</fullName>
    </submittedName>
</protein>
<sequence length="77" mass="8036">MSDRSPATSGSAFRSSVERPTPQRLHAAAAHASMAATLFEELPATARKAGDHAEAAACTAQAAGLRREIQYRTPDAA</sequence>
<name>A0ABP4XJS6_9ACTN</name>
<evidence type="ECO:0000313" key="2">
    <source>
        <dbReference type="EMBL" id="GAA1781245.1"/>
    </source>
</evidence>
<proteinExistence type="predicted"/>
<comment type="caution">
    <text evidence="2">The sequence shown here is derived from an EMBL/GenBank/DDBJ whole genome shotgun (WGS) entry which is preliminary data.</text>
</comment>
<feature type="compositionally biased region" description="Polar residues" evidence="1">
    <location>
        <begin position="1"/>
        <end position="14"/>
    </location>
</feature>
<evidence type="ECO:0000256" key="1">
    <source>
        <dbReference type="SAM" id="MobiDB-lite"/>
    </source>
</evidence>
<dbReference type="Proteomes" id="UP001500655">
    <property type="component" value="Unassembled WGS sequence"/>
</dbReference>
<evidence type="ECO:0000313" key="3">
    <source>
        <dbReference type="Proteomes" id="UP001500655"/>
    </source>
</evidence>
<accession>A0ABP4XJS6</accession>
<feature type="region of interest" description="Disordered" evidence="1">
    <location>
        <begin position="1"/>
        <end position="29"/>
    </location>
</feature>
<keyword evidence="3" id="KW-1185">Reference proteome</keyword>
<dbReference type="EMBL" id="BAAALS010000128">
    <property type="protein sequence ID" value="GAA1781245.1"/>
    <property type="molecule type" value="Genomic_DNA"/>
</dbReference>
<gene>
    <name evidence="2" type="ORF">GCM10009681_57720</name>
</gene>
<reference evidence="3" key="1">
    <citation type="journal article" date="2019" name="Int. J. Syst. Evol. Microbiol.">
        <title>The Global Catalogue of Microorganisms (GCM) 10K type strain sequencing project: providing services to taxonomists for standard genome sequencing and annotation.</title>
        <authorList>
            <consortium name="The Broad Institute Genomics Platform"/>
            <consortium name="The Broad Institute Genome Sequencing Center for Infectious Disease"/>
            <person name="Wu L."/>
            <person name="Ma J."/>
        </authorList>
    </citation>
    <scope>NUCLEOTIDE SEQUENCE [LARGE SCALE GENOMIC DNA]</scope>
    <source>
        <strain evidence="3">JCM 13249</strain>
    </source>
</reference>
<organism evidence="2 3">
    <name type="scientific">Luedemannella helvata</name>
    <dbReference type="NCBI Taxonomy" id="349315"/>
    <lineage>
        <taxon>Bacteria</taxon>
        <taxon>Bacillati</taxon>
        <taxon>Actinomycetota</taxon>
        <taxon>Actinomycetes</taxon>
        <taxon>Micromonosporales</taxon>
        <taxon>Micromonosporaceae</taxon>
        <taxon>Luedemannella</taxon>
    </lineage>
</organism>